<keyword evidence="10 12" id="KW-0456">Lyase</keyword>
<dbReference type="EMBL" id="LR130759">
    <property type="protein sequence ID" value="VDM90734.1"/>
    <property type="molecule type" value="Genomic_DNA"/>
</dbReference>
<evidence type="ECO:0000256" key="7">
    <source>
        <dbReference type="ARBA" id="ARBA00023014"/>
    </source>
</evidence>
<evidence type="ECO:0000256" key="4">
    <source>
        <dbReference type="ARBA" id="ARBA00022723"/>
    </source>
</evidence>
<keyword evidence="2 12" id="KW-0004">4Fe-4S</keyword>
<dbReference type="KEGG" id="mbai:MB901379_04343"/>
<evidence type="ECO:0000256" key="2">
    <source>
        <dbReference type="ARBA" id="ARBA00022485"/>
    </source>
</evidence>
<dbReference type="GO" id="GO:0061799">
    <property type="term" value="F:cyclic pyranopterin monophosphate synthase activity"/>
    <property type="evidence" value="ECO:0007669"/>
    <property type="project" value="TreeGrafter"/>
</dbReference>
<feature type="binding site" evidence="12">
    <location>
        <position position="31"/>
    </location>
    <ligand>
        <name>S-adenosyl-L-methionine</name>
        <dbReference type="ChEBI" id="CHEBI:59789"/>
    </ligand>
</feature>
<feature type="binding site" evidence="12">
    <location>
        <position position="72"/>
    </location>
    <ligand>
        <name>S-adenosyl-L-methionine</name>
        <dbReference type="ChEBI" id="CHEBI:59789"/>
    </ligand>
</feature>
<evidence type="ECO:0000256" key="9">
    <source>
        <dbReference type="ARBA" id="ARBA00023150"/>
    </source>
</evidence>
<feature type="binding site" evidence="12">
    <location>
        <position position="263"/>
    </location>
    <ligand>
        <name>[4Fe-4S] cluster</name>
        <dbReference type="ChEBI" id="CHEBI:49883"/>
        <label>2</label>
        <note>4Fe-4S-substrate</note>
    </ligand>
</feature>
<keyword evidence="6 12" id="KW-0408">Iron</keyword>
<protein>
    <recommendedName>
        <fullName evidence="1 12">GTP 3',8-cyclase</fullName>
        <ecNumber evidence="1 12">4.1.99.22</ecNumber>
    </recommendedName>
    <alternativeName>
        <fullName evidence="12">Molybdenum cofactor biosynthesis protein A</fullName>
    </alternativeName>
</protein>
<evidence type="ECO:0000259" key="13">
    <source>
        <dbReference type="PROSITE" id="PS51918"/>
    </source>
</evidence>
<feature type="binding site" evidence="12">
    <location>
        <position position="166"/>
    </location>
    <ligand>
        <name>GTP</name>
        <dbReference type="ChEBI" id="CHEBI:37565"/>
    </ligand>
</feature>
<keyword evidence="15" id="KW-1185">Reference proteome</keyword>
<dbReference type="Gene3D" id="3.20.20.70">
    <property type="entry name" value="Aldolase class I"/>
    <property type="match status" value="1"/>
</dbReference>
<dbReference type="HAMAP" id="MF_01225_B">
    <property type="entry name" value="MoaA_B"/>
    <property type="match status" value="1"/>
</dbReference>
<sequence length="349" mass="38871">MNSTIVRDIFRRPLTDLRLSVIDQCNLRCQYCMPQEHYKWLPKRDLLTCDEIDRIVDVFAEAGVRKVRITGGEPLIRPDLAEIVEVLARKLMGPADLSDIAITTNGVLLADRIEELKAAGLCRVTVSFDTLRPDRFEALSRRRPSTHAKIVAGIRSVFAAGFSNTKLDTVVIRHVNDDELRDLIEFGKTVAAEVRFIEYMDVGGATNWSSAMVVPKAEMLATLERHYGAIQPLPKLDSAPANQFSLPDGTIFGIVASTTDPFCATCDRSRLTADGIWLHCLYALNGINLRDPLRAGATHSELLAIISEGWKRRADRGAENRLAQQERGVFLPVSSLQRDPHLEMHTRGG</sequence>
<dbReference type="EC" id="4.1.99.22" evidence="1 12"/>
<dbReference type="PANTHER" id="PTHR22960:SF0">
    <property type="entry name" value="MOLYBDENUM COFACTOR BIOSYNTHESIS PROTEIN 1"/>
    <property type="match status" value="1"/>
</dbReference>
<feature type="binding site" evidence="12">
    <location>
        <position position="127"/>
    </location>
    <ligand>
        <name>S-adenosyl-L-methionine</name>
        <dbReference type="ChEBI" id="CHEBI:59789"/>
    </ligand>
</feature>
<dbReference type="GO" id="GO:0046872">
    <property type="term" value="F:metal ion binding"/>
    <property type="evidence" value="ECO:0007669"/>
    <property type="project" value="UniProtKB-KW"/>
</dbReference>
<comment type="catalytic activity">
    <reaction evidence="11 12">
        <text>GTP + AH2 + S-adenosyl-L-methionine = (8S)-3',8-cyclo-7,8-dihydroguanosine 5'-triphosphate + 5'-deoxyadenosine + L-methionine + A + H(+)</text>
        <dbReference type="Rhea" id="RHEA:49576"/>
        <dbReference type="ChEBI" id="CHEBI:13193"/>
        <dbReference type="ChEBI" id="CHEBI:15378"/>
        <dbReference type="ChEBI" id="CHEBI:17319"/>
        <dbReference type="ChEBI" id="CHEBI:17499"/>
        <dbReference type="ChEBI" id="CHEBI:37565"/>
        <dbReference type="ChEBI" id="CHEBI:57844"/>
        <dbReference type="ChEBI" id="CHEBI:59789"/>
        <dbReference type="ChEBI" id="CHEBI:131766"/>
        <dbReference type="EC" id="4.1.99.22"/>
    </reaction>
</comment>
<dbReference type="InterPro" id="IPR050105">
    <property type="entry name" value="MoCo_biosynth_MoaA/MoaC"/>
</dbReference>
<dbReference type="GO" id="GO:0061798">
    <property type="term" value="F:GTP 3',8'-cyclase activity"/>
    <property type="evidence" value="ECO:0007669"/>
    <property type="project" value="UniProtKB-UniRule"/>
</dbReference>
<dbReference type="InterPro" id="IPR010505">
    <property type="entry name" value="MoaA_twitch"/>
</dbReference>
<comment type="subunit">
    <text evidence="12">Monomer and homodimer.</text>
</comment>
<keyword evidence="4 12" id="KW-0479">Metal-binding</keyword>
<evidence type="ECO:0000256" key="10">
    <source>
        <dbReference type="ARBA" id="ARBA00023239"/>
    </source>
</evidence>
<dbReference type="PROSITE" id="PS01305">
    <property type="entry name" value="MOAA_NIFB_PQQE"/>
    <property type="match status" value="1"/>
</dbReference>
<dbReference type="InterPro" id="IPR040064">
    <property type="entry name" value="MoaA-like"/>
</dbReference>
<comment type="pathway">
    <text evidence="12">Cofactor biosynthesis; molybdopterin biosynthesis.</text>
</comment>
<dbReference type="NCBIfam" id="TIGR02666">
    <property type="entry name" value="moaA"/>
    <property type="match status" value="1"/>
</dbReference>
<dbReference type="InterPro" id="IPR013483">
    <property type="entry name" value="MoaA"/>
</dbReference>
<dbReference type="InterPro" id="IPR058240">
    <property type="entry name" value="rSAM_sf"/>
</dbReference>
<dbReference type="Proteomes" id="UP000269998">
    <property type="component" value="Chromosome"/>
</dbReference>
<evidence type="ECO:0000256" key="5">
    <source>
        <dbReference type="ARBA" id="ARBA00022741"/>
    </source>
</evidence>
<dbReference type="CDD" id="cd21117">
    <property type="entry name" value="Twitch_MoaA"/>
    <property type="match status" value="1"/>
</dbReference>
<keyword evidence="7 12" id="KW-0411">Iron-sulfur</keyword>
<evidence type="ECO:0000313" key="15">
    <source>
        <dbReference type="Proteomes" id="UP000269998"/>
    </source>
</evidence>
<dbReference type="InterPro" id="IPR006638">
    <property type="entry name" value="Elp3/MiaA/NifB-like_rSAM"/>
</dbReference>
<feature type="binding site" evidence="12">
    <location>
        <position position="32"/>
    </location>
    <ligand>
        <name>[4Fe-4S] cluster</name>
        <dbReference type="ChEBI" id="CHEBI:49883"/>
        <label>1</label>
        <note>4Fe-4S-S-AdoMet</note>
    </ligand>
</feature>
<dbReference type="GO" id="GO:0051539">
    <property type="term" value="F:4 iron, 4 sulfur cluster binding"/>
    <property type="evidence" value="ECO:0007669"/>
    <property type="project" value="UniProtKB-UniRule"/>
</dbReference>
<feature type="binding site" evidence="12">
    <location>
        <position position="266"/>
    </location>
    <ligand>
        <name>[4Fe-4S] cluster</name>
        <dbReference type="ChEBI" id="CHEBI:49883"/>
        <label>2</label>
        <note>4Fe-4S-substrate</note>
    </ligand>
</feature>
<organism evidence="14 15">
    <name type="scientific">Mycobacterium basiliense</name>
    <dbReference type="NCBI Taxonomy" id="2094119"/>
    <lineage>
        <taxon>Bacteria</taxon>
        <taxon>Bacillati</taxon>
        <taxon>Actinomycetota</taxon>
        <taxon>Actinomycetes</taxon>
        <taxon>Mycobacteriales</taxon>
        <taxon>Mycobacteriaceae</taxon>
        <taxon>Mycobacterium</taxon>
    </lineage>
</organism>
<reference evidence="15" key="1">
    <citation type="submission" date="2018-02" db="EMBL/GenBank/DDBJ databases">
        <authorList>
            <person name="Seth-Smith MB H."/>
            <person name="Seth-Smith H."/>
        </authorList>
    </citation>
    <scope>NUCLEOTIDE SEQUENCE [LARGE SCALE GENOMIC DNA]</scope>
</reference>
<dbReference type="InterPro" id="IPR013785">
    <property type="entry name" value="Aldolase_TIM"/>
</dbReference>
<keyword evidence="9 12" id="KW-0501">Molybdenum cofactor biosynthesis</keyword>
<dbReference type="GO" id="GO:0005525">
    <property type="term" value="F:GTP binding"/>
    <property type="evidence" value="ECO:0007669"/>
    <property type="project" value="UniProtKB-UniRule"/>
</dbReference>
<feature type="domain" description="Radical SAM core" evidence="13">
    <location>
        <begin position="9"/>
        <end position="233"/>
    </location>
</feature>
<dbReference type="SFLD" id="SFLDS00029">
    <property type="entry name" value="Radical_SAM"/>
    <property type="match status" value="1"/>
</dbReference>
<evidence type="ECO:0000256" key="8">
    <source>
        <dbReference type="ARBA" id="ARBA00023134"/>
    </source>
</evidence>
<dbReference type="SUPFAM" id="SSF102114">
    <property type="entry name" value="Radical SAM enzymes"/>
    <property type="match status" value="1"/>
</dbReference>
<proteinExistence type="inferred from homology"/>
<dbReference type="GO" id="GO:1904047">
    <property type="term" value="F:S-adenosyl-L-methionine binding"/>
    <property type="evidence" value="ECO:0007669"/>
    <property type="project" value="UniProtKB-UniRule"/>
</dbReference>
<feature type="binding site" evidence="12">
    <location>
        <position position="29"/>
    </location>
    <ligand>
        <name>[4Fe-4S] cluster</name>
        <dbReference type="ChEBI" id="CHEBI:49883"/>
        <label>1</label>
        <note>4Fe-4S-S-AdoMet</note>
    </ligand>
</feature>
<dbReference type="AlphaFoldDB" id="A0A3S4CEW3"/>
<evidence type="ECO:0000256" key="12">
    <source>
        <dbReference type="HAMAP-Rule" id="MF_01225"/>
    </source>
</evidence>
<feature type="binding site" evidence="12">
    <location>
        <position position="25"/>
    </location>
    <ligand>
        <name>[4Fe-4S] cluster</name>
        <dbReference type="ChEBI" id="CHEBI:49883"/>
        <label>1</label>
        <note>4Fe-4S-S-AdoMet</note>
    </ligand>
</feature>
<dbReference type="PROSITE" id="PS51918">
    <property type="entry name" value="RADICAL_SAM"/>
    <property type="match status" value="1"/>
</dbReference>
<feature type="binding site" evidence="12">
    <location>
        <position position="68"/>
    </location>
    <ligand>
        <name>GTP</name>
        <dbReference type="ChEBI" id="CHEBI:37565"/>
    </ligand>
</feature>
<dbReference type="UniPathway" id="UPA00344"/>
<keyword evidence="5 12" id="KW-0547">Nucleotide-binding</keyword>
<feature type="binding site" evidence="12">
    <location>
        <position position="18"/>
    </location>
    <ligand>
        <name>GTP</name>
        <dbReference type="ChEBI" id="CHEBI:37565"/>
    </ligand>
</feature>
<evidence type="ECO:0000256" key="3">
    <source>
        <dbReference type="ARBA" id="ARBA00022691"/>
    </source>
</evidence>
<dbReference type="PANTHER" id="PTHR22960">
    <property type="entry name" value="MOLYBDOPTERIN COFACTOR SYNTHESIS PROTEIN A"/>
    <property type="match status" value="1"/>
</dbReference>
<dbReference type="CDD" id="cd01335">
    <property type="entry name" value="Radical_SAM"/>
    <property type="match status" value="1"/>
</dbReference>
<comment type="cofactor">
    <cofactor evidence="12">
        <name>[4Fe-4S] cluster</name>
        <dbReference type="ChEBI" id="CHEBI:49883"/>
    </cofactor>
    <text evidence="12">Binds 2 [4Fe-4S] clusters. Binds 1 [4Fe-4S] cluster coordinated with 3 cysteines and an exchangeable S-adenosyl-L-methionine and 1 [4Fe-4S] cluster coordinated with 3 cysteines and the GTP-derived substrate.</text>
</comment>
<dbReference type="InterPro" id="IPR007197">
    <property type="entry name" value="rSAM"/>
</dbReference>
<dbReference type="Pfam" id="PF04055">
    <property type="entry name" value="Radical_SAM"/>
    <property type="match status" value="1"/>
</dbReference>
<dbReference type="SMART" id="SM00729">
    <property type="entry name" value="Elp3"/>
    <property type="match status" value="1"/>
</dbReference>
<feature type="binding site" evidence="12">
    <location>
        <position position="200"/>
    </location>
    <ligand>
        <name>S-adenosyl-L-methionine</name>
        <dbReference type="ChEBI" id="CHEBI:59789"/>
    </ligand>
</feature>
<evidence type="ECO:0000256" key="6">
    <source>
        <dbReference type="ARBA" id="ARBA00023004"/>
    </source>
</evidence>
<feature type="binding site" evidence="12">
    <location>
        <position position="280"/>
    </location>
    <ligand>
        <name>[4Fe-4S] cluster</name>
        <dbReference type="ChEBI" id="CHEBI:49883"/>
        <label>2</label>
        <note>4Fe-4S-substrate</note>
    </ligand>
</feature>
<dbReference type="SFLD" id="SFLDG01386">
    <property type="entry name" value="main_SPASM_domain-containing"/>
    <property type="match status" value="1"/>
</dbReference>
<evidence type="ECO:0000256" key="11">
    <source>
        <dbReference type="ARBA" id="ARBA00048697"/>
    </source>
</evidence>
<evidence type="ECO:0000256" key="1">
    <source>
        <dbReference type="ARBA" id="ARBA00012167"/>
    </source>
</evidence>
<dbReference type="SFLD" id="SFLDG01067">
    <property type="entry name" value="SPASM/twitch_domain_containing"/>
    <property type="match status" value="1"/>
</dbReference>
<name>A0A3S4CEW3_9MYCO</name>
<keyword evidence="8 12" id="KW-0342">GTP-binding</keyword>
<gene>
    <name evidence="14" type="primary">moaA1_2</name>
    <name evidence="12" type="synonym">moaA</name>
    <name evidence="14" type="ORF">MB901379_04343</name>
</gene>
<evidence type="ECO:0000313" key="14">
    <source>
        <dbReference type="EMBL" id="VDM90734.1"/>
    </source>
</evidence>
<comment type="function">
    <text evidence="12">Catalyzes the cyclization of GTP to (8S)-3',8-cyclo-7,8-dihydroguanosine 5'-triphosphate.</text>
</comment>
<comment type="similarity">
    <text evidence="12">Belongs to the radical SAM superfamily. MoaA family.</text>
</comment>
<accession>A0A3S4CEW3</accession>
<keyword evidence="3 12" id="KW-0949">S-adenosyl-L-methionine</keyword>
<dbReference type="Pfam" id="PF06463">
    <property type="entry name" value="Mob_synth_C"/>
    <property type="match status" value="1"/>
</dbReference>
<feature type="binding site" evidence="12">
    <location>
        <begin position="268"/>
        <end position="270"/>
    </location>
    <ligand>
        <name>GTP</name>
        <dbReference type="ChEBI" id="CHEBI:37565"/>
    </ligand>
</feature>
<dbReference type="GO" id="GO:0006777">
    <property type="term" value="P:Mo-molybdopterin cofactor biosynthetic process"/>
    <property type="evidence" value="ECO:0007669"/>
    <property type="project" value="UniProtKB-UniRule"/>
</dbReference>
<feature type="binding site" evidence="12">
    <location>
        <position position="103"/>
    </location>
    <ligand>
        <name>GTP</name>
        <dbReference type="ChEBI" id="CHEBI:37565"/>
    </ligand>
</feature>
<dbReference type="InterPro" id="IPR000385">
    <property type="entry name" value="MoaA_NifB_PqqE_Fe-S-bd_CS"/>
</dbReference>
<dbReference type="SFLD" id="SFLDG01383">
    <property type="entry name" value="cyclic_pyranopterin_phosphate"/>
    <property type="match status" value="1"/>
</dbReference>